<protein>
    <submittedName>
        <fullName evidence="1">Exopolysaccharide biosynthesis protein YbjH</fullName>
    </submittedName>
</protein>
<comment type="caution">
    <text evidence="1">The sequence shown here is derived from an EMBL/GenBank/DDBJ whole genome shotgun (WGS) entry which is preliminary data.</text>
</comment>
<evidence type="ECO:0000313" key="1">
    <source>
        <dbReference type="EMBL" id="PZX18272.1"/>
    </source>
</evidence>
<gene>
    <name evidence="1" type="ORF">LX81_00901</name>
</gene>
<dbReference type="Proteomes" id="UP000248916">
    <property type="component" value="Unassembled WGS sequence"/>
</dbReference>
<dbReference type="Pfam" id="PF06082">
    <property type="entry name" value="YjbH"/>
    <property type="match status" value="1"/>
</dbReference>
<proteinExistence type="predicted"/>
<dbReference type="AlphaFoldDB" id="A0A2W7P4E1"/>
<organism evidence="1 2">
    <name type="scientific">Palleronia aestuarii</name>
    <dbReference type="NCBI Taxonomy" id="568105"/>
    <lineage>
        <taxon>Bacteria</taxon>
        <taxon>Pseudomonadati</taxon>
        <taxon>Pseudomonadota</taxon>
        <taxon>Alphaproteobacteria</taxon>
        <taxon>Rhodobacterales</taxon>
        <taxon>Roseobacteraceae</taxon>
        <taxon>Palleronia</taxon>
    </lineage>
</organism>
<keyword evidence="2" id="KW-1185">Reference proteome</keyword>
<sequence length="713" mass="77880">MAALAVAALPAVAQDSRSDLNFYGVTGAIDTPTAESRPDGQLDVTVSDWSGVNRNTLSFQILPRIQGSFRYAKFSGLDYFGFDDYYDRSFDLSAVVLREGRVLPALKIGLQDFVGTGLFSGEYLVATKSFASGRLTLSAGLGWGRLGSYEDIGAPFGDRPAPDAGRGGEFNVDQWFRGPAAPFGSVIWRPDDRWSLMAEYSSDAYDVETGQGRAPSSAIVDRSSPFNFGATYRINDAVSLGAHYLYGSEIGVKLTFSANPYRPPQNGSVGPAPRPVNARTPRAAAPELWVESWVADPNAAPQLTRVVNDELTDAGMEVESFTVLDANTVEIRVRNYTYDASAQAVGRIARALTRTMPTSVETFRIVTSSGGLPVSAVTLRRSDLEAIVNAPDAAAQLRAVAGIGDAGPRPRGAYLNPEMFPRFDYGIGPFIRRLYFEPENPYRFDIGVQADASYEPLPGLVFSGQVSKRLYAGTTDSVRQSNSVLPRVRTDQAIYNEEGDPSLDRLQAAYYFRPGRDLYGRVTAGYLERMFGGVSGEILWKPVTSRLAVGAELNYVRQRDADLGLGFADCTVNCLAREEIEEYDVATGHVSVYYELPEGFRVQLDMGRYLAGDTGATLGLDRTFANGWSVGAFATLTDVSSDEFGEGSFDKGIRFSIPLSWFTGRPSRSSLGTTLRPVTRDGGARLNVSGRLYDRVVDGHERRLDEQWGRVWR</sequence>
<dbReference type="InterPro" id="IPR010344">
    <property type="entry name" value="YbjH"/>
</dbReference>
<accession>A0A2W7P4E1</accession>
<evidence type="ECO:0000313" key="2">
    <source>
        <dbReference type="Proteomes" id="UP000248916"/>
    </source>
</evidence>
<dbReference type="EMBL" id="QKZL01000003">
    <property type="protein sequence ID" value="PZX18272.1"/>
    <property type="molecule type" value="Genomic_DNA"/>
</dbReference>
<name>A0A2W7P4E1_9RHOB</name>
<reference evidence="1 2" key="1">
    <citation type="submission" date="2018-06" db="EMBL/GenBank/DDBJ databases">
        <title>Genomic Encyclopedia of Archaeal and Bacterial Type Strains, Phase II (KMG-II): from individual species to whole genera.</title>
        <authorList>
            <person name="Goeker M."/>
        </authorList>
    </citation>
    <scope>NUCLEOTIDE SEQUENCE [LARGE SCALE GENOMIC DNA]</scope>
    <source>
        <strain evidence="1 2">DSM 22009</strain>
    </source>
</reference>